<dbReference type="EMBL" id="JALJOV010000025">
    <property type="protein sequence ID" value="KAK9868510.1"/>
    <property type="molecule type" value="Genomic_DNA"/>
</dbReference>
<organism evidence="1 2">
    <name type="scientific">Apatococcus fuscideae</name>
    <dbReference type="NCBI Taxonomy" id="2026836"/>
    <lineage>
        <taxon>Eukaryota</taxon>
        <taxon>Viridiplantae</taxon>
        <taxon>Chlorophyta</taxon>
        <taxon>core chlorophytes</taxon>
        <taxon>Trebouxiophyceae</taxon>
        <taxon>Chlorellales</taxon>
        <taxon>Chlorellaceae</taxon>
        <taxon>Apatococcus</taxon>
    </lineage>
</organism>
<keyword evidence="2" id="KW-1185">Reference proteome</keyword>
<name>A0AAW1TG67_9CHLO</name>
<evidence type="ECO:0000313" key="2">
    <source>
        <dbReference type="Proteomes" id="UP001485043"/>
    </source>
</evidence>
<accession>A0AAW1TG67</accession>
<evidence type="ECO:0000313" key="1">
    <source>
        <dbReference type="EMBL" id="KAK9868510.1"/>
    </source>
</evidence>
<proteinExistence type="predicted"/>
<comment type="caution">
    <text evidence="1">The sequence shown here is derived from an EMBL/GenBank/DDBJ whole genome shotgun (WGS) entry which is preliminary data.</text>
</comment>
<protein>
    <submittedName>
        <fullName evidence="1">Uncharacterized protein</fullName>
    </submittedName>
</protein>
<sequence>MARILRRVQASPKPGAVVLNVERLHFGVQVFAVGPACGLPLPQGSHVSSHACKGWKYWKHVLEERSSTEPARAARALLGRRAA</sequence>
<dbReference type="AlphaFoldDB" id="A0AAW1TG67"/>
<reference evidence="1 2" key="1">
    <citation type="journal article" date="2024" name="Nat. Commun.">
        <title>Phylogenomics reveals the evolutionary origins of lichenization in chlorophyte algae.</title>
        <authorList>
            <person name="Puginier C."/>
            <person name="Libourel C."/>
            <person name="Otte J."/>
            <person name="Skaloud P."/>
            <person name="Haon M."/>
            <person name="Grisel S."/>
            <person name="Petersen M."/>
            <person name="Berrin J.G."/>
            <person name="Delaux P.M."/>
            <person name="Dal Grande F."/>
            <person name="Keller J."/>
        </authorList>
    </citation>
    <scope>NUCLEOTIDE SEQUENCE [LARGE SCALE GENOMIC DNA]</scope>
    <source>
        <strain evidence="1 2">SAG 2523</strain>
    </source>
</reference>
<dbReference type="Proteomes" id="UP001485043">
    <property type="component" value="Unassembled WGS sequence"/>
</dbReference>
<gene>
    <name evidence="1" type="ORF">WJX84_011607</name>
</gene>